<dbReference type="PROSITE" id="PS50082">
    <property type="entry name" value="WD_REPEATS_2"/>
    <property type="match status" value="3"/>
</dbReference>
<dbReference type="PANTHER" id="PTHR44215">
    <property type="entry name" value="WD REPEAT-CONTAINING PROTEIN 75"/>
    <property type="match status" value="1"/>
</dbReference>
<dbReference type="PANTHER" id="PTHR44215:SF1">
    <property type="entry name" value="WD REPEAT-CONTAINING PROTEIN 75"/>
    <property type="match status" value="1"/>
</dbReference>
<feature type="region of interest" description="Disordered" evidence="9">
    <location>
        <begin position="236"/>
        <end position="276"/>
    </location>
</feature>
<feature type="repeat" description="WD" evidence="8">
    <location>
        <begin position="187"/>
        <end position="215"/>
    </location>
</feature>
<keyword evidence="5" id="KW-0677">Repeat</keyword>
<dbReference type="SUPFAM" id="SSF50998">
    <property type="entry name" value="Quinoprotein alcohol dehydrogenase-like"/>
    <property type="match status" value="1"/>
</dbReference>
<dbReference type="InterPro" id="IPR015943">
    <property type="entry name" value="WD40/YVTN_repeat-like_dom_sf"/>
</dbReference>
<dbReference type="InterPro" id="IPR001680">
    <property type="entry name" value="WD40_rpt"/>
</dbReference>
<evidence type="ECO:0000256" key="3">
    <source>
        <dbReference type="ARBA" id="ARBA00022552"/>
    </source>
</evidence>
<gene>
    <name evidence="11" type="ORF">g.39202</name>
</gene>
<dbReference type="GO" id="GO:0045943">
    <property type="term" value="P:positive regulation of transcription by RNA polymerase I"/>
    <property type="evidence" value="ECO:0007669"/>
    <property type="project" value="InterPro"/>
</dbReference>
<dbReference type="GO" id="GO:0032040">
    <property type="term" value="C:small-subunit processome"/>
    <property type="evidence" value="ECO:0007669"/>
    <property type="project" value="InterPro"/>
</dbReference>
<dbReference type="SMART" id="SM00320">
    <property type="entry name" value="WD40"/>
    <property type="match status" value="6"/>
</dbReference>
<accession>A0A1D2A1T9</accession>
<reference evidence="11" key="1">
    <citation type="submission" date="2015-08" db="EMBL/GenBank/DDBJ databases">
        <authorList>
            <person name="Babu N.S."/>
            <person name="Beckwith C.J."/>
            <person name="Beseler K.G."/>
            <person name="Brison A."/>
            <person name="Carone J.V."/>
            <person name="Caskin T.P."/>
            <person name="Diamond M."/>
            <person name="Durham M.E."/>
            <person name="Foxe J.M."/>
            <person name="Go M."/>
            <person name="Henderson B.A."/>
            <person name="Jones I.B."/>
            <person name="McGettigan J.A."/>
            <person name="Micheletti S.J."/>
            <person name="Nasrallah M.E."/>
            <person name="Ortiz D."/>
            <person name="Piller C.R."/>
            <person name="Privatt S.R."/>
            <person name="Schneider S.L."/>
            <person name="Sharp S."/>
            <person name="Smith T.C."/>
            <person name="Stanton J.D."/>
            <person name="Ullery H.E."/>
            <person name="Wilson R.J."/>
            <person name="Serrano M.G."/>
            <person name="Buck G."/>
            <person name="Lee V."/>
            <person name="Wang Y."/>
            <person name="Carvalho R."/>
            <person name="Voegtly L."/>
            <person name="Shi R."/>
            <person name="Duckworth R."/>
            <person name="Johnson A."/>
            <person name="Loviza R."/>
            <person name="Walstead R."/>
            <person name="Shah Z."/>
            <person name="Kiflezghi M."/>
            <person name="Wade K."/>
            <person name="Ball S.L."/>
            <person name="Bradley K.W."/>
            <person name="Asai D.J."/>
            <person name="Bowman C.A."/>
            <person name="Russell D.A."/>
            <person name="Pope W.H."/>
            <person name="Jacobs-Sera D."/>
            <person name="Hendrix R.W."/>
            <person name="Hatfull G.F."/>
        </authorList>
    </citation>
    <scope>NUCLEOTIDE SEQUENCE</scope>
</reference>
<evidence type="ECO:0000256" key="6">
    <source>
        <dbReference type="ARBA" id="ARBA00023163"/>
    </source>
</evidence>
<feature type="compositionally biased region" description="Pro residues" evidence="9">
    <location>
        <begin position="256"/>
        <end position="273"/>
    </location>
</feature>
<keyword evidence="3" id="KW-0698">rRNA processing</keyword>
<dbReference type="InterPro" id="IPR057644">
    <property type="entry name" value="Beta-prop_WDR75_2nd"/>
</dbReference>
<dbReference type="Pfam" id="PF23869">
    <property type="entry name" value="Beta-prop_WDR75_1st"/>
    <property type="match status" value="2"/>
</dbReference>
<keyword evidence="7" id="KW-0539">Nucleus</keyword>
<feature type="domain" description="WD repeat-containing protein 75 second beta-propeller" evidence="10">
    <location>
        <begin position="379"/>
        <end position="660"/>
    </location>
</feature>
<dbReference type="InterPro" id="IPR011047">
    <property type="entry name" value="Quinoprotein_ADH-like_sf"/>
</dbReference>
<feature type="repeat" description="WD" evidence="8">
    <location>
        <begin position="277"/>
        <end position="318"/>
    </location>
</feature>
<name>A0A1D2A1T9_AUXPR</name>
<feature type="non-terminal residue" evidence="11">
    <location>
        <position position="1"/>
    </location>
</feature>
<evidence type="ECO:0000256" key="4">
    <source>
        <dbReference type="ARBA" id="ARBA00022574"/>
    </source>
</evidence>
<evidence type="ECO:0000256" key="5">
    <source>
        <dbReference type="ARBA" id="ARBA00022737"/>
    </source>
</evidence>
<keyword evidence="2" id="KW-0690">Ribosome biogenesis</keyword>
<dbReference type="Pfam" id="PF23769">
    <property type="entry name" value="Beta-prop_WDR75_2nd"/>
    <property type="match status" value="1"/>
</dbReference>
<evidence type="ECO:0000256" key="8">
    <source>
        <dbReference type="PROSITE-ProRule" id="PRU00221"/>
    </source>
</evidence>
<evidence type="ECO:0000256" key="7">
    <source>
        <dbReference type="ARBA" id="ARBA00023242"/>
    </source>
</evidence>
<sequence length="849" mass="86478">NGPFLAMTQQDGMQLRGGGQFSARPHLLTLDGQTVLVCHGNFVRAHSAVTGEPLYRLTGHTAEVTAVLADPDNAKRVYTSSLDGTLRHWDLRSGLALRTWRVPEPVESFALGPPGHAWLSCPVNDASGRLFRYDLTTGTPGPLRRKIASGSPLSMGSRGGLVATFERHTVLVWGPKHGPRGALSLFHTKPFTCVALSPDDDTLAAGDRSGRILVWRGIRAAAESAAEAVAATGAVTDAGRAPPPPTGAVEEAVEPVPAPAPPRRAAPPPPAPEPATVHWHAQAVGALAFSADGTYLFSGGREAVLVVWDFASARRTYLPRLGGALVGICACPADAARLALRQADNTLRVVNVATMKVEASVMGLRPVPAGKRARPPALLQPGTGHLVVAGSHSQVQFYDLVRDAHVDRLQLSPHNLGGAEAGTGPEPPPPRVTHLAFSADGSTLASVEARPDAAAGSAPRLVPTLKFWGRAAARGAGAGYVLGTRADDPHRGDVSALAFHPARDAAASASLGAAEFKLWVRDGSAPRSAGPEASRAAAAAVAGPWRCAAVGSYALQPISALAYSPDGSLLVAAAGATLTLWHAGQARLLGLVPPPLPRQVNARPPPARQVAVLSHAALAVSALDGGLAVSCLLSRRVLWAAGLPVLGLAADPGSSHWAAVLGEPAAAARGGGGGAAGTAAQELTVLLFRGAERLPAAAWQLRRLVAAGAAPAAPQILFVPPGCELAGVASGATHPGSSPLVLLGPDRHYSLLRRAGAGAGVAVAATMTGPVAAADVDGDPVQSPAQGLSAMFAPEAAGQAGDKSLAQGTPLGSAAPWATLLDAPSHVLPSLDALCPAFLKLLLPEGEVV</sequence>
<evidence type="ECO:0000256" key="9">
    <source>
        <dbReference type="SAM" id="MobiDB-lite"/>
    </source>
</evidence>
<dbReference type="Gene3D" id="2.130.10.10">
    <property type="entry name" value="YVTN repeat-like/Quinoprotein amine dehydrogenase"/>
    <property type="match status" value="3"/>
</dbReference>
<evidence type="ECO:0000313" key="11">
    <source>
        <dbReference type="EMBL" id="JAT73051.1"/>
    </source>
</evidence>
<organism evidence="11">
    <name type="scientific">Auxenochlorella protothecoides</name>
    <name type="common">Green microalga</name>
    <name type="synonym">Chlorella protothecoides</name>
    <dbReference type="NCBI Taxonomy" id="3075"/>
    <lineage>
        <taxon>Eukaryota</taxon>
        <taxon>Viridiplantae</taxon>
        <taxon>Chlorophyta</taxon>
        <taxon>core chlorophytes</taxon>
        <taxon>Trebouxiophyceae</taxon>
        <taxon>Chlorellales</taxon>
        <taxon>Chlorellaceae</taxon>
        <taxon>Auxenochlorella</taxon>
    </lineage>
</organism>
<proteinExistence type="predicted"/>
<dbReference type="GO" id="GO:2000234">
    <property type="term" value="P:positive regulation of rRNA processing"/>
    <property type="evidence" value="ECO:0007669"/>
    <property type="project" value="TreeGrafter"/>
</dbReference>
<dbReference type="PROSITE" id="PS50294">
    <property type="entry name" value="WD_REPEATS_REGION"/>
    <property type="match status" value="2"/>
</dbReference>
<dbReference type="InterPro" id="IPR053826">
    <property type="entry name" value="WDR75"/>
</dbReference>
<protein>
    <recommendedName>
        <fullName evidence="10">WD repeat-containing protein 75 second beta-propeller domain-containing protein</fullName>
    </recommendedName>
</protein>
<dbReference type="SUPFAM" id="SSF50969">
    <property type="entry name" value="YVTN repeat-like/Quinoprotein amine dehydrogenase"/>
    <property type="match status" value="1"/>
</dbReference>
<comment type="subcellular location">
    <subcellularLocation>
        <location evidence="1">Nucleus</location>
        <location evidence="1">Nucleolus</location>
    </subcellularLocation>
</comment>
<feature type="repeat" description="WD" evidence="8">
    <location>
        <begin position="57"/>
        <end position="99"/>
    </location>
</feature>
<dbReference type="InterPro" id="IPR011044">
    <property type="entry name" value="Quino_amine_DH_bsu"/>
</dbReference>
<dbReference type="GO" id="GO:0003723">
    <property type="term" value="F:RNA binding"/>
    <property type="evidence" value="ECO:0007669"/>
    <property type="project" value="InterPro"/>
</dbReference>
<keyword evidence="6" id="KW-0804">Transcription</keyword>
<evidence type="ECO:0000256" key="1">
    <source>
        <dbReference type="ARBA" id="ARBA00004604"/>
    </source>
</evidence>
<dbReference type="GO" id="GO:0006364">
    <property type="term" value="P:rRNA processing"/>
    <property type="evidence" value="ECO:0007669"/>
    <property type="project" value="UniProtKB-KW"/>
</dbReference>
<keyword evidence="4 8" id="KW-0853">WD repeat</keyword>
<evidence type="ECO:0000259" key="10">
    <source>
        <dbReference type="Pfam" id="PF23769"/>
    </source>
</evidence>
<evidence type="ECO:0000256" key="2">
    <source>
        <dbReference type="ARBA" id="ARBA00022517"/>
    </source>
</evidence>
<dbReference type="AlphaFoldDB" id="A0A1D2A1T9"/>
<dbReference type="EMBL" id="GDKF01005571">
    <property type="protein sequence ID" value="JAT73051.1"/>
    <property type="molecule type" value="Transcribed_RNA"/>
</dbReference>
<dbReference type="Pfam" id="PF00400">
    <property type="entry name" value="WD40"/>
    <property type="match status" value="1"/>
</dbReference>